<dbReference type="EMBL" id="WJQU01000001">
    <property type="protein sequence ID" value="KAJ6648582.1"/>
    <property type="molecule type" value="Genomic_DNA"/>
</dbReference>
<dbReference type="Pfam" id="PF00240">
    <property type="entry name" value="ubiquitin"/>
    <property type="match status" value="1"/>
</dbReference>
<comment type="caution">
    <text evidence="4">The sequence shown here is derived from an EMBL/GenBank/DDBJ whole genome shotgun (WGS) entry which is preliminary data.</text>
</comment>
<organism evidence="4 6">
    <name type="scientific">Pseudolycoriella hygida</name>
    <dbReference type="NCBI Taxonomy" id="35572"/>
    <lineage>
        <taxon>Eukaryota</taxon>
        <taxon>Metazoa</taxon>
        <taxon>Ecdysozoa</taxon>
        <taxon>Arthropoda</taxon>
        <taxon>Hexapoda</taxon>
        <taxon>Insecta</taxon>
        <taxon>Pterygota</taxon>
        <taxon>Neoptera</taxon>
        <taxon>Endopterygota</taxon>
        <taxon>Diptera</taxon>
        <taxon>Nematocera</taxon>
        <taxon>Sciaroidea</taxon>
        <taxon>Sciaridae</taxon>
        <taxon>Pseudolycoriella</taxon>
    </lineage>
</organism>
<dbReference type="EMBL" id="WJQU01000001">
    <property type="protein sequence ID" value="KAJ6648583.1"/>
    <property type="molecule type" value="Genomic_DNA"/>
</dbReference>
<evidence type="ECO:0000313" key="3">
    <source>
        <dbReference type="EMBL" id="KAJ6648582.1"/>
    </source>
</evidence>
<dbReference type="PROSITE" id="PS50053">
    <property type="entry name" value="UBIQUITIN_2"/>
    <property type="match status" value="1"/>
</dbReference>
<protein>
    <submittedName>
        <fullName evidence="4">Polyubiquitin 8</fullName>
    </submittedName>
</protein>
<sequence length="98" mass="10907">MRNDTLTLLCIFLVAATAVEAFSVQIVHTTDDGDEKHFTIDKLSSNTKIKELRTMVATKVNAPNSDIVLIFNNMELQDARTLGYYKIKDGSTINAETL</sequence>
<dbReference type="InterPro" id="IPR029071">
    <property type="entry name" value="Ubiquitin-like_domsf"/>
</dbReference>
<reference evidence="4" key="1">
    <citation type="submission" date="2022-07" db="EMBL/GenBank/DDBJ databases">
        <authorList>
            <person name="Trinca V."/>
            <person name="Uliana J.V.C."/>
            <person name="Torres T.T."/>
            <person name="Ward R.J."/>
            <person name="Monesi N."/>
        </authorList>
    </citation>
    <scope>NUCLEOTIDE SEQUENCE</scope>
    <source>
        <strain evidence="4">HSMRA1968</strain>
        <tissue evidence="4">Whole embryos</tissue>
    </source>
</reference>
<dbReference type="EMBL" id="WJQU01000001">
    <property type="protein sequence ID" value="KAJ6648584.1"/>
    <property type="molecule type" value="Genomic_DNA"/>
</dbReference>
<accession>A0A9Q0NED4</accession>
<gene>
    <name evidence="4" type="primary">UBQ8_2</name>
    <name evidence="5" type="synonym">UBQ8_0</name>
    <name evidence="3" type="synonym">UBQ8_1</name>
    <name evidence="3" type="ORF">Bhyg_03812</name>
    <name evidence="4" type="ORF">Bhyg_03813</name>
    <name evidence="5" type="ORF">Bhyg_03814</name>
</gene>
<keyword evidence="6" id="KW-1185">Reference proteome</keyword>
<dbReference type="SMART" id="SM00213">
    <property type="entry name" value="UBQ"/>
    <property type="match status" value="1"/>
</dbReference>
<feature type="chain" id="PRO_5040654063" evidence="1">
    <location>
        <begin position="22"/>
        <end position="98"/>
    </location>
</feature>
<proteinExistence type="predicted"/>
<dbReference type="SUPFAM" id="SSF54236">
    <property type="entry name" value="Ubiquitin-like"/>
    <property type="match status" value="1"/>
</dbReference>
<name>A0A9Q0NED4_9DIPT</name>
<evidence type="ECO:0000256" key="1">
    <source>
        <dbReference type="SAM" id="SignalP"/>
    </source>
</evidence>
<dbReference type="Proteomes" id="UP001151699">
    <property type="component" value="Chromosome A"/>
</dbReference>
<evidence type="ECO:0000313" key="4">
    <source>
        <dbReference type="EMBL" id="KAJ6648583.1"/>
    </source>
</evidence>
<evidence type="ECO:0000313" key="5">
    <source>
        <dbReference type="EMBL" id="KAJ6648584.1"/>
    </source>
</evidence>
<dbReference type="Gene3D" id="3.10.20.90">
    <property type="entry name" value="Phosphatidylinositol 3-kinase Catalytic Subunit, Chain A, domain 1"/>
    <property type="match status" value="1"/>
</dbReference>
<evidence type="ECO:0000259" key="2">
    <source>
        <dbReference type="PROSITE" id="PS50053"/>
    </source>
</evidence>
<feature type="domain" description="Ubiquitin-like" evidence="2">
    <location>
        <begin position="24"/>
        <end position="93"/>
    </location>
</feature>
<dbReference type="CDD" id="cd17039">
    <property type="entry name" value="Ubl_ubiquitin_like"/>
    <property type="match status" value="1"/>
</dbReference>
<evidence type="ECO:0000313" key="6">
    <source>
        <dbReference type="Proteomes" id="UP001151699"/>
    </source>
</evidence>
<keyword evidence="1" id="KW-0732">Signal</keyword>
<dbReference type="OrthoDB" id="8143576at2759"/>
<dbReference type="AlphaFoldDB" id="A0A9Q0NED4"/>
<dbReference type="InterPro" id="IPR000626">
    <property type="entry name" value="Ubiquitin-like_dom"/>
</dbReference>
<feature type="signal peptide" evidence="1">
    <location>
        <begin position="1"/>
        <end position="21"/>
    </location>
</feature>